<keyword evidence="6" id="KW-0067">ATP-binding</keyword>
<evidence type="ECO:0000256" key="4">
    <source>
        <dbReference type="ARBA" id="ARBA00022741"/>
    </source>
</evidence>
<organism evidence="10 11">
    <name type="scientific">Lysinibacillus agricola</name>
    <dbReference type="NCBI Taxonomy" id="2590012"/>
    <lineage>
        <taxon>Bacteria</taxon>
        <taxon>Bacillati</taxon>
        <taxon>Bacillota</taxon>
        <taxon>Bacilli</taxon>
        <taxon>Bacillales</taxon>
        <taxon>Bacillaceae</taxon>
        <taxon>Lysinibacillus</taxon>
    </lineage>
</organism>
<dbReference type="InterPro" id="IPR027417">
    <property type="entry name" value="P-loop_NTPase"/>
</dbReference>
<dbReference type="EC" id="2.7.10.2" evidence="2"/>
<keyword evidence="7" id="KW-0829">Tyrosine-protein kinase</keyword>
<dbReference type="InterPro" id="IPR005702">
    <property type="entry name" value="Wzc-like_C"/>
</dbReference>
<evidence type="ECO:0000313" key="10">
    <source>
        <dbReference type="EMBL" id="QQP13704.1"/>
    </source>
</evidence>
<feature type="domain" description="AAA" evidence="9">
    <location>
        <begin position="57"/>
        <end position="177"/>
    </location>
</feature>
<dbReference type="PANTHER" id="PTHR32309:SF13">
    <property type="entry name" value="FERRIC ENTEROBACTIN TRANSPORT PROTEIN FEPE"/>
    <property type="match status" value="1"/>
</dbReference>
<accession>A0ABX7AV28</accession>
<dbReference type="PANTHER" id="PTHR32309">
    <property type="entry name" value="TYROSINE-PROTEIN KINASE"/>
    <property type="match status" value="1"/>
</dbReference>
<dbReference type="InterPro" id="IPR025669">
    <property type="entry name" value="AAA_dom"/>
</dbReference>
<proteinExistence type="inferred from homology"/>
<evidence type="ECO:0000256" key="2">
    <source>
        <dbReference type="ARBA" id="ARBA00011903"/>
    </source>
</evidence>
<comment type="similarity">
    <text evidence="1">Belongs to the CpsD/CapB family.</text>
</comment>
<dbReference type="Pfam" id="PF13614">
    <property type="entry name" value="AAA_31"/>
    <property type="match status" value="1"/>
</dbReference>
<comment type="catalytic activity">
    <reaction evidence="8">
        <text>L-tyrosyl-[protein] + ATP = O-phospho-L-tyrosyl-[protein] + ADP + H(+)</text>
        <dbReference type="Rhea" id="RHEA:10596"/>
        <dbReference type="Rhea" id="RHEA-COMP:10136"/>
        <dbReference type="Rhea" id="RHEA-COMP:20101"/>
        <dbReference type="ChEBI" id="CHEBI:15378"/>
        <dbReference type="ChEBI" id="CHEBI:30616"/>
        <dbReference type="ChEBI" id="CHEBI:46858"/>
        <dbReference type="ChEBI" id="CHEBI:61978"/>
        <dbReference type="ChEBI" id="CHEBI:456216"/>
        <dbReference type="EC" id="2.7.10.2"/>
    </reaction>
</comment>
<dbReference type="NCBIfam" id="TIGR01007">
    <property type="entry name" value="eps_fam"/>
    <property type="match status" value="1"/>
</dbReference>
<sequence length="235" mass="26080">MFRTKKKRKLLTLARKLVTVYDSKSILSEQFRTIRTNITFSLCEQDEKTMLITSSIPGEGKSTNAANIGIVFAQEGKKVLLVDADMRKPTIHHTFHLTNTVGLSSLLIRQKILETIIQTTSVEGLSVITSGPIPPNPAELLASKAMNEFFETVKKEFDIVIFDAPPLLSVTDAQILANKCDGTLLIVNTGVVEKLNVIKAKSILINAQAKILGVVLNNYVFPRNHHSNQYYNSIE</sequence>
<dbReference type="SUPFAM" id="SSF52540">
    <property type="entry name" value="P-loop containing nucleoside triphosphate hydrolases"/>
    <property type="match status" value="1"/>
</dbReference>
<dbReference type="Proteomes" id="UP000596049">
    <property type="component" value="Chromosome"/>
</dbReference>
<evidence type="ECO:0000256" key="5">
    <source>
        <dbReference type="ARBA" id="ARBA00022777"/>
    </source>
</evidence>
<evidence type="ECO:0000313" key="11">
    <source>
        <dbReference type="Proteomes" id="UP000596049"/>
    </source>
</evidence>
<dbReference type="GO" id="GO:0016301">
    <property type="term" value="F:kinase activity"/>
    <property type="evidence" value="ECO:0007669"/>
    <property type="project" value="UniProtKB-KW"/>
</dbReference>
<gene>
    <name evidence="10" type="ORF">FJQ98_06535</name>
</gene>
<keyword evidence="5 10" id="KW-0418">Kinase</keyword>
<reference evidence="10 11" key="1">
    <citation type="submission" date="2020-01" db="EMBL/GenBank/DDBJ databases">
        <authorList>
            <person name="Liu G."/>
            <person name="Liu B."/>
        </authorList>
    </citation>
    <scope>NUCLEOTIDE SEQUENCE [LARGE SCALE GENOMIC DNA]</scope>
    <source>
        <strain evidence="10 11">FJAT-51161</strain>
    </source>
</reference>
<evidence type="ECO:0000259" key="9">
    <source>
        <dbReference type="Pfam" id="PF13614"/>
    </source>
</evidence>
<evidence type="ECO:0000256" key="1">
    <source>
        <dbReference type="ARBA" id="ARBA00007316"/>
    </source>
</evidence>
<protein>
    <recommendedName>
        <fullName evidence="2">non-specific protein-tyrosine kinase</fullName>
        <ecNumber evidence="2">2.7.10.2</ecNumber>
    </recommendedName>
</protein>
<evidence type="ECO:0000256" key="7">
    <source>
        <dbReference type="ARBA" id="ARBA00023137"/>
    </source>
</evidence>
<dbReference type="CDD" id="cd05387">
    <property type="entry name" value="BY-kinase"/>
    <property type="match status" value="1"/>
</dbReference>
<keyword evidence="11" id="KW-1185">Reference proteome</keyword>
<evidence type="ECO:0000256" key="6">
    <source>
        <dbReference type="ARBA" id="ARBA00022840"/>
    </source>
</evidence>
<dbReference type="EMBL" id="CP067341">
    <property type="protein sequence ID" value="QQP13704.1"/>
    <property type="molecule type" value="Genomic_DNA"/>
</dbReference>
<keyword evidence="4" id="KW-0547">Nucleotide-binding</keyword>
<dbReference type="Gene3D" id="3.40.50.300">
    <property type="entry name" value="P-loop containing nucleotide triphosphate hydrolases"/>
    <property type="match status" value="1"/>
</dbReference>
<name>A0ABX7AV28_9BACI</name>
<dbReference type="RefSeq" id="WP_053594281.1">
    <property type="nucleotide sequence ID" value="NZ_CP067341.1"/>
</dbReference>
<keyword evidence="3" id="KW-0808">Transferase</keyword>
<evidence type="ECO:0000256" key="8">
    <source>
        <dbReference type="ARBA" id="ARBA00051245"/>
    </source>
</evidence>
<dbReference type="InterPro" id="IPR050445">
    <property type="entry name" value="Bact_polysacc_biosynth/exp"/>
</dbReference>
<evidence type="ECO:0000256" key="3">
    <source>
        <dbReference type="ARBA" id="ARBA00022679"/>
    </source>
</evidence>